<dbReference type="GeneID" id="12511404"/>
<dbReference type="CDD" id="cd00093">
    <property type="entry name" value="HTH_XRE"/>
    <property type="match status" value="1"/>
</dbReference>
<evidence type="ECO:0000313" key="2">
    <source>
        <dbReference type="Proteomes" id="UP000005877"/>
    </source>
</evidence>
<dbReference type="EMBL" id="CP003117">
    <property type="protein sequence ID" value="AET65578.1"/>
    <property type="molecule type" value="Genomic_DNA"/>
</dbReference>
<dbReference type="Proteomes" id="UP000005877">
    <property type="component" value="Chromosome"/>
</dbReference>
<dbReference type="STRING" id="1110509.Mhar_2226"/>
<evidence type="ECO:0000313" key="1">
    <source>
        <dbReference type="EMBL" id="AET65578.1"/>
    </source>
</evidence>
<dbReference type="PANTHER" id="PTHR40730:SF3">
    <property type="entry name" value="HTH CRO_C1-TYPE DOMAIN-CONTAINING PROTEIN"/>
    <property type="match status" value="1"/>
</dbReference>
<dbReference type="InterPro" id="IPR001387">
    <property type="entry name" value="Cro/C1-type_HTH"/>
</dbReference>
<dbReference type="GO" id="GO:0003677">
    <property type="term" value="F:DNA binding"/>
    <property type="evidence" value="ECO:0007669"/>
    <property type="project" value="InterPro"/>
</dbReference>
<dbReference type="PANTHER" id="PTHR40730">
    <property type="entry name" value="TRANSCRIPTIONAL REGULATOR PROTEIN-LIKE PROTEIN"/>
    <property type="match status" value="1"/>
</dbReference>
<dbReference type="SUPFAM" id="SSF47413">
    <property type="entry name" value="lambda repressor-like DNA-binding domains"/>
    <property type="match status" value="1"/>
</dbReference>
<dbReference type="OrthoDB" id="42697at2157"/>
<evidence type="ECO:0008006" key="3">
    <source>
        <dbReference type="Google" id="ProtNLM"/>
    </source>
</evidence>
<dbReference type="KEGG" id="mhi:Mhar_2226"/>
<keyword evidence="2" id="KW-1185">Reference proteome</keyword>
<protein>
    <recommendedName>
        <fullName evidence="3">HTH cro/C1-type domain-containing protein</fullName>
    </recommendedName>
</protein>
<gene>
    <name evidence="1" type="ordered locus">Mhar_2226</name>
</gene>
<proteinExistence type="predicted"/>
<accession>G7WRB7</accession>
<sequence length="109" mass="12227">MKLPCESAVWDTLPNIRAAFAKELVDRGLSQREVSRLLKISPPAVSQYVTKKRGYSIVFSEEVSLAIRRLADEIILNEEVDPSDKICEICRMIREGEEAGARDGCEGCR</sequence>
<dbReference type="RefSeq" id="WP_014587754.1">
    <property type="nucleotide sequence ID" value="NC_017527.1"/>
</dbReference>
<organism evidence="1 2">
    <name type="scientific">Methanothrix harundinacea (strain 6Ac)</name>
    <name type="common">Methanosaeta harundinacea</name>
    <dbReference type="NCBI Taxonomy" id="1110509"/>
    <lineage>
        <taxon>Archaea</taxon>
        <taxon>Methanobacteriati</taxon>
        <taxon>Methanobacteriota</taxon>
        <taxon>Stenosarchaea group</taxon>
        <taxon>Methanomicrobia</taxon>
        <taxon>Methanotrichales</taxon>
        <taxon>Methanotrichaceae</taxon>
        <taxon>Methanothrix</taxon>
    </lineage>
</organism>
<dbReference type="AlphaFoldDB" id="G7WRB7"/>
<reference evidence="1 2" key="1">
    <citation type="journal article" date="2012" name="PLoS ONE">
        <title>The genome characteristics and predicted function of methyl-group oxidation pathway in the obligate aceticlastic methanogens, Methanosaeta spp.</title>
        <authorList>
            <person name="Zhu J."/>
            <person name="Zheng H."/>
            <person name="Ai G."/>
            <person name="Zhang G."/>
            <person name="Liu D."/>
            <person name="Liu X."/>
            <person name="Dong X."/>
        </authorList>
    </citation>
    <scope>NUCLEOTIDE SEQUENCE [LARGE SCALE GENOMIC DNA]</scope>
    <source>
        <strain evidence="1 2">6Ac</strain>
    </source>
</reference>
<dbReference type="HOGENOM" id="CLU_133047_1_0_2"/>
<dbReference type="PATRIC" id="fig|1110509.7.peg.2466"/>
<dbReference type="InterPro" id="IPR010982">
    <property type="entry name" value="Lambda_DNA-bd_dom_sf"/>
</dbReference>
<name>G7WRB7_METH6</name>